<keyword evidence="3" id="KW-1185">Reference proteome</keyword>
<organism evidence="2 3">
    <name type="scientific">Mycena rosella</name>
    <name type="common">Pink bonnet</name>
    <name type="synonym">Agaricus rosellus</name>
    <dbReference type="NCBI Taxonomy" id="1033263"/>
    <lineage>
        <taxon>Eukaryota</taxon>
        <taxon>Fungi</taxon>
        <taxon>Dikarya</taxon>
        <taxon>Basidiomycota</taxon>
        <taxon>Agaricomycotina</taxon>
        <taxon>Agaricomycetes</taxon>
        <taxon>Agaricomycetidae</taxon>
        <taxon>Agaricales</taxon>
        <taxon>Marasmiineae</taxon>
        <taxon>Mycenaceae</taxon>
        <taxon>Mycena</taxon>
    </lineage>
</organism>
<sequence>MSENAPYFGKNAATIYIILPVVSSCGSTSPLETSTPRARLRSGVGRQLSRYCCDVNQANTGGTQLAPSEQAVREQKSTGTWDRAGRLVHHEGRTQYVKLGTDTANARSQSRAGGRRGSETGGSFERERATLALLVLYAVHATPSGTRVSCLFGGDSCGLPGFTGGDEVRTA</sequence>
<dbReference type="AlphaFoldDB" id="A0AAD7D7I1"/>
<comment type="caution">
    <text evidence="2">The sequence shown here is derived from an EMBL/GenBank/DDBJ whole genome shotgun (WGS) entry which is preliminary data.</text>
</comment>
<reference evidence="2" key="1">
    <citation type="submission" date="2023-03" db="EMBL/GenBank/DDBJ databases">
        <title>Massive genome expansion in bonnet fungi (Mycena s.s.) driven by repeated elements and novel gene families across ecological guilds.</title>
        <authorList>
            <consortium name="Lawrence Berkeley National Laboratory"/>
            <person name="Harder C.B."/>
            <person name="Miyauchi S."/>
            <person name="Viragh M."/>
            <person name="Kuo A."/>
            <person name="Thoen E."/>
            <person name="Andreopoulos B."/>
            <person name="Lu D."/>
            <person name="Skrede I."/>
            <person name="Drula E."/>
            <person name="Henrissat B."/>
            <person name="Morin E."/>
            <person name="Kohler A."/>
            <person name="Barry K."/>
            <person name="LaButti K."/>
            <person name="Morin E."/>
            <person name="Salamov A."/>
            <person name="Lipzen A."/>
            <person name="Mereny Z."/>
            <person name="Hegedus B."/>
            <person name="Baldrian P."/>
            <person name="Stursova M."/>
            <person name="Weitz H."/>
            <person name="Taylor A."/>
            <person name="Grigoriev I.V."/>
            <person name="Nagy L.G."/>
            <person name="Martin F."/>
            <person name="Kauserud H."/>
        </authorList>
    </citation>
    <scope>NUCLEOTIDE SEQUENCE</scope>
    <source>
        <strain evidence="2">CBHHK067</strain>
    </source>
</reference>
<accession>A0AAD7D7I1</accession>
<gene>
    <name evidence="2" type="ORF">B0H17DRAFT_1137914</name>
</gene>
<protein>
    <submittedName>
        <fullName evidence="2">Uncharacterized protein</fullName>
    </submittedName>
</protein>
<evidence type="ECO:0000313" key="3">
    <source>
        <dbReference type="Proteomes" id="UP001221757"/>
    </source>
</evidence>
<evidence type="ECO:0000256" key="1">
    <source>
        <dbReference type="SAM" id="MobiDB-lite"/>
    </source>
</evidence>
<feature type="region of interest" description="Disordered" evidence="1">
    <location>
        <begin position="102"/>
        <end position="124"/>
    </location>
</feature>
<dbReference type="Proteomes" id="UP001221757">
    <property type="component" value="Unassembled WGS sequence"/>
</dbReference>
<name>A0AAD7D7I1_MYCRO</name>
<dbReference type="EMBL" id="JARKIE010000110">
    <property type="protein sequence ID" value="KAJ7683235.1"/>
    <property type="molecule type" value="Genomic_DNA"/>
</dbReference>
<evidence type="ECO:0000313" key="2">
    <source>
        <dbReference type="EMBL" id="KAJ7683235.1"/>
    </source>
</evidence>
<proteinExistence type="predicted"/>